<dbReference type="GO" id="GO:0008168">
    <property type="term" value="F:methyltransferase activity"/>
    <property type="evidence" value="ECO:0007669"/>
    <property type="project" value="UniProtKB-KW"/>
</dbReference>
<dbReference type="PANTHER" id="PTHR44942:SF4">
    <property type="entry name" value="METHYLTRANSFERASE TYPE 11 DOMAIN-CONTAINING PROTEIN"/>
    <property type="match status" value="1"/>
</dbReference>
<dbReference type="GO" id="GO:0032259">
    <property type="term" value="P:methylation"/>
    <property type="evidence" value="ECO:0007669"/>
    <property type="project" value="UniProtKB-KW"/>
</dbReference>
<dbReference type="InParanoid" id="Q245D9"/>
<dbReference type="EMBL" id="GG662485">
    <property type="protein sequence ID" value="EAS03425.2"/>
    <property type="molecule type" value="Genomic_DNA"/>
</dbReference>
<dbReference type="STRING" id="312017.Q245D9"/>
<reference evidence="5" key="1">
    <citation type="journal article" date="2006" name="PLoS Biol.">
        <title>Macronuclear genome sequence of the ciliate Tetrahymena thermophila, a model eukaryote.</title>
        <authorList>
            <person name="Eisen J.A."/>
            <person name="Coyne R.S."/>
            <person name="Wu M."/>
            <person name="Wu D."/>
            <person name="Thiagarajan M."/>
            <person name="Wortman J.R."/>
            <person name="Badger J.H."/>
            <person name="Ren Q."/>
            <person name="Amedeo P."/>
            <person name="Jones K.M."/>
            <person name="Tallon L.J."/>
            <person name="Delcher A.L."/>
            <person name="Salzberg S.L."/>
            <person name="Silva J.C."/>
            <person name="Haas B.J."/>
            <person name="Majoros W.H."/>
            <person name="Farzad M."/>
            <person name="Carlton J.M."/>
            <person name="Smith R.K. Jr."/>
            <person name="Garg J."/>
            <person name="Pearlman R.E."/>
            <person name="Karrer K.M."/>
            <person name="Sun L."/>
            <person name="Manning G."/>
            <person name="Elde N.C."/>
            <person name="Turkewitz A.P."/>
            <person name="Asai D.J."/>
            <person name="Wilkes D.E."/>
            <person name="Wang Y."/>
            <person name="Cai H."/>
            <person name="Collins K."/>
            <person name="Stewart B.A."/>
            <person name="Lee S.R."/>
            <person name="Wilamowska K."/>
            <person name="Weinberg Z."/>
            <person name="Ruzzo W.L."/>
            <person name="Wloga D."/>
            <person name="Gaertig J."/>
            <person name="Frankel J."/>
            <person name="Tsao C.-C."/>
            <person name="Gorovsky M.A."/>
            <person name="Keeling P.J."/>
            <person name="Waller R.F."/>
            <person name="Patron N.J."/>
            <person name="Cherry J.M."/>
            <person name="Stover N.A."/>
            <person name="Krieger C.J."/>
            <person name="del Toro C."/>
            <person name="Ryder H.F."/>
            <person name="Williamson S.C."/>
            <person name="Barbeau R.A."/>
            <person name="Hamilton E.P."/>
            <person name="Orias E."/>
        </authorList>
    </citation>
    <scope>NUCLEOTIDE SEQUENCE [LARGE SCALE GENOMIC DNA]</scope>
    <source>
        <strain evidence="5">SB210</strain>
    </source>
</reference>
<dbReference type="Proteomes" id="UP000009168">
    <property type="component" value="Unassembled WGS sequence"/>
</dbReference>
<keyword evidence="2" id="KW-0808">Transferase</keyword>
<dbReference type="OrthoDB" id="313466at2759"/>
<dbReference type="CDD" id="cd02440">
    <property type="entry name" value="AdoMet_MTases"/>
    <property type="match status" value="1"/>
</dbReference>
<feature type="domain" description="Methyltransferase" evidence="3">
    <location>
        <begin position="50"/>
        <end position="176"/>
    </location>
</feature>
<dbReference type="InterPro" id="IPR029063">
    <property type="entry name" value="SAM-dependent_MTases_sf"/>
</dbReference>
<organism evidence="4 5">
    <name type="scientific">Tetrahymena thermophila (strain SB210)</name>
    <dbReference type="NCBI Taxonomy" id="312017"/>
    <lineage>
        <taxon>Eukaryota</taxon>
        <taxon>Sar</taxon>
        <taxon>Alveolata</taxon>
        <taxon>Ciliophora</taxon>
        <taxon>Intramacronucleata</taxon>
        <taxon>Oligohymenophorea</taxon>
        <taxon>Hymenostomatida</taxon>
        <taxon>Tetrahymenina</taxon>
        <taxon>Tetrahymenidae</taxon>
        <taxon>Tetrahymena</taxon>
    </lineage>
</organism>
<gene>
    <name evidence="4" type="ORF">TTHERM_00732720</name>
</gene>
<sequence length="304" mass="35683">MNSQLPQNLPSQTKDYFGNEQNQVKNYEAYRPKYPNEIISLMKETAESGDKKAYLDIACGTGQLLFQLQNHFEKSIGTDISEKQLSVVEELIKSNNLSNSVYSIKADCHQLPNILQEKNLPTKFDLITVGQALHWFDVHPFLKMVGKDLLKPDGSLIIASYYFKTYDYNFDNEEMSQRAASNYLSIFEEKTYPLYQFDCNELIQGYPNYRFNEIYKFVKKIEQIQKIPATVDQFINFIKTFSAYNTYVELNSQNEGYLDPAEQLRIQIEKDIEEYLTKNNLQQRPQQPLKIESYFHLRLLKQFI</sequence>
<accession>Q245D9</accession>
<dbReference type="InterPro" id="IPR025714">
    <property type="entry name" value="Methyltranfer_dom"/>
</dbReference>
<name>Q245D9_TETTS</name>
<evidence type="ECO:0000313" key="5">
    <source>
        <dbReference type="Proteomes" id="UP000009168"/>
    </source>
</evidence>
<keyword evidence="5" id="KW-1185">Reference proteome</keyword>
<evidence type="ECO:0000313" key="4">
    <source>
        <dbReference type="EMBL" id="EAS03425.2"/>
    </source>
</evidence>
<dbReference type="Gene3D" id="3.40.50.150">
    <property type="entry name" value="Vaccinia Virus protein VP39"/>
    <property type="match status" value="1"/>
</dbReference>
<evidence type="ECO:0000256" key="1">
    <source>
        <dbReference type="ARBA" id="ARBA00022603"/>
    </source>
</evidence>
<proteinExistence type="predicted"/>
<protein>
    <submittedName>
        <fullName evidence="4">UbiE/COQ5 family methyltransferase</fullName>
    </submittedName>
</protein>
<keyword evidence="1 4" id="KW-0489">Methyltransferase</keyword>
<dbReference type="InterPro" id="IPR051052">
    <property type="entry name" value="Diverse_substrate_MTase"/>
</dbReference>
<dbReference type="Pfam" id="PF13847">
    <property type="entry name" value="Methyltransf_31"/>
    <property type="match status" value="1"/>
</dbReference>
<dbReference type="PANTHER" id="PTHR44942">
    <property type="entry name" value="METHYLTRANSF_11 DOMAIN-CONTAINING PROTEIN"/>
    <property type="match status" value="1"/>
</dbReference>
<evidence type="ECO:0000256" key="2">
    <source>
        <dbReference type="ARBA" id="ARBA00022679"/>
    </source>
</evidence>
<dbReference type="AlphaFoldDB" id="Q245D9"/>
<dbReference type="KEGG" id="tet:TTHERM_00732720"/>
<dbReference type="SUPFAM" id="SSF53335">
    <property type="entry name" value="S-adenosyl-L-methionine-dependent methyltransferases"/>
    <property type="match status" value="1"/>
</dbReference>
<dbReference type="RefSeq" id="XP_001023670.2">
    <property type="nucleotide sequence ID" value="XM_001023670.2"/>
</dbReference>
<dbReference type="HOGENOM" id="CLU_049344_5_1_1"/>
<dbReference type="GeneID" id="7847087"/>
<dbReference type="eggNOG" id="KOG3010">
    <property type="taxonomic scope" value="Eukaryota"/>
</dbReference>
<evidence type="ECO:0000259" key="3">
    <source>
        <dbReference type="Pfam" id="PF13847"/>
    </source>
</evidence>